<evidence type="ECO:0000313" key="4">
    <source>
        <dbReference type="EMBL" id="POO53400.1"/>
    </source>
</evidence>
<dbReference type="Gene3D" id="6.10.280.50">
    <property type="match status" value="1"/>
</dbReference>
<protein>
    <submittedName>
        <fullName evidence="2">DUF465 domain-containing protein</fullName>
    </submittedName>
</protein>
<gene>
    <name evidence="4" type="ORF">CPJ18_03955</name>
    <name evidence="5" type="ORF">DSM25559_2705</name>
    <name evidence="2" type="ORF">RMR22_06405</name>
    <name evidence="3" type="ORF">RMS29_03240</name>
</gene>
<dbReference type="GeneID" id="86878517"/>
<reference evidence="6" key="2">
    <citation type="submission" date="2016-10" db="EMBL/GenBank/DDBJ databases">
        <authorList>
            <person name="Wibberg D."/>
        </authorList>
    </citation>
    <scope>NUCLEOTIDE SEQUENCE [LARGE SCALE GENOMIC DNA]</scope>
</reference>
<name>A0A1R3TV53_9HYPH</name>
<dbReference type="InterPro" id="IPR007420">
    <property type="entry name" value="DUF465"/>
</dbReference>
<evidence type="ECO:0000313" key="8">
    <source>
        <dbReference type="Proteomes" id="UP001277561"/>
    </source>
</evidence>
<reference evidence="5" key="1">
    <citation type="submission" date="2016-10" db="EMBL/GenBank/DDBJ databases">
        <authorList>
            <person name="de Groot N.N."/>
        </authorList>
    </citation>
    <scope>NUCLEOTIDE SEQUENCE [LARGE SCALE GENOMIC DNA]</scope>
    <source>
        <strain evidence="5">DSM25559</strain>
    </source>
</reference>
<proteinExistence type="predicted"/>
<evidence type="ECO:0000256" key="1">
    <source>
        <dbReference type="SAM" id="Coils"/>
    </source>
</evidence>
<dbReference type="Proteomes" id="UP000237447">
    <property type="component" value="Unassembled WGS sequence"/>
</dbReference>
<accession>A0A1R3TV53</accession>
<dbReference type="AlphaFoldDB" id="A0A1R3TV53"/>
<dbReference type="STRING" id="1907666.DSM25559_2705"/>
<keyword evidence="1" id="KW-0175">Coiled coil</keyword>
<dbReference type="Pfam" id="PF04325">
    <property type="entry name" value="DUF465"/>
    <property type="match status" value="1"/>
</dbReference>
<dbReference type="EMBL" id="FMUE01000006">
    <property type="protein sequence ID" value="SCX25564.1"/>
    <property type="molecule type" value="Genomic_DNA"/>
</dbReference>
<dbReference type="InterPro" id="IPR038444">
    <property type="entry name" value="DUF465_sf"/>
</dbReference>
<evidence type="ECO:0000313" key="2">
    <source>
        <dbReference type="EMBL" id="MDX8301868.1"/>
    </source>
</evidence>
<dbReference type="Proteomes" id="UP000187891">
    <property type="component" value="Unassembled WGS sequence"/>
</dbReference>
<dbReference type="RefSeq" id="WP_077105980.1">
    <property type="nucleotide sequence ID" value="NZ_CP133551.1"/>
</dbReference>
<dbReference type="Proteomes" id="UP001277561">
    <property type="component" value="Unassembled WGS sequence"/>
</dbReference>
<dbReference type="EMBL" id="JAVRAF010000001">
    <property type="protein sequence ID" value="MDX8301868.1"/>
    <property type="molecule type" value="Genomic_DNA"/>
</dbReference>
<evidence type="ECO:0000313" key="5">
    <source>
        <dbReference type="EMBL" id="SCX25564.1"/>
    </source>
</evidence>
<accession>A0A2S4EH25</accession>
<sequence>MTIQAHIASLEKKHGALEEELETVLASPSSDDKQIVDLKRKKLRLKDEMQRLQASTTH</sequence>
<evidence type="ECO:0000313" key="6">
    <source>
        <dbReference type="Proteomes" id="UP000187891"/>
    </source>
</evidence>
<reference evidence="4 7" key="3">
    <citation type="journal article" date="2018" name="Syst. Appl. Microbiol.">
        <title>Agrobacterium rosae sp. nov., isolated from galls on different agricultural crops.</title>
        <authorList>
            <person name="Kuzmanovic N."/>
            <person name="Pulawska J."/>
            <person name="Smalla K."/>
            <person name="Nesme X."/>
        </authorList>
    </citation>
    <scope>NUCLEOTIDE SEQUENCE [LARGE SCALE GENOMIC DNA]</scope>
    <source>
        <strain evidence="4 7">NCPPB 1650</strain>
    </source>
</reference>
<organism evidence="5 6">
    <name type="scientific">Agrobacterium rosae</name>
    <dbReference type="NCBI Taxonomy" id="1972867"/>
    <lineage>
        <taxon>Bacteria</taxon>
        <taxon>Pseudomonadati</taxon>
        <taxon>Pseudomonadota</taxon>
        <taxon>Alphaproteobacteria</taxon>
        <taxon>Hyphomicrobiales</taxon>
        <taxon>Rhizobiaceae</taxon>
        <taxon>Rhizobium/Agrobacterium group</taxon>
        <taxon>Agrobacterium</taxon>
    </lineage>
</organism>
<dbReference type="EMBL" id="JAVRAD010000001">
    <property type="protein sequence ID" value="MDX8328227.1"/>
    <property type="molecule type" value="Genomic_DNA"/>
</dbReference>
<keyword evidence="8" id="KW-1185">Reference proteome</keyword>
<dbReference type="EMBL" id="NXEJ01000002">
    <property type="protein sequence ID" value="POO53400.1"/>
    <property type="molecule type" value="Genomic_DNA"/>
</dbReference>
<evidence type="ECO:0000313" key="3">
    <source>
        <dbReference type="EMBL" id="MDX8328227.1"/>
    </source>
</evidence>
<reference evidence="2 8" key="4">
    <citation type="journal article" date="2023" name="Phytobiomes J">
        <title>Deciphering the key players within the bacterial microbiota associated with aerial crown gall tumors on rhododendron: Insights into the gallobiome.</title>
        <authorList>
            <person name="Kuzmanovic N."/>
            <person name="Nesme J."/>
            <person name="Wolf J."/>
            <person name="Neumann-Schaal M."/>
            <person name="Petersen J."/>
            <person name="Fernandez-Gnecco G."/>
            <person name="Sproeer C."/>
            <person name="Bunk B."/>
            <person name="Overmann J."/>
            <person name="Sorensen S.J."/>
            <person name="Idczak E."/>
            <person name="Smalla K."/>
        </authorList>
    </citation>
    <scope>NUCLEOTIDE SEQUENCE</scope>
    <source>
        <strain evidence="2">Rho-11.1</strain>
        <strain evidence="3">Rho-14.1</strain>
        <strain evidence="8">rho-14.1</strain>
    </source>
</reference>
<evidence type="ECO:0000313" key="7">
    <source>
        <dbReference type="Proteomes" id="UP000237447"/>
    </source>
</evidence>
<feature type="coiled-coil region" evidence="1">
    <location>
        <begin position="7"/>
        <end position="55"/>
    </location>
</feature>